<dbReference type="VEuPathDB" id="VectorBase:BGLAX_042475"/>
<dbReference type="OrthoDB" id="277832at2759"/>
<dbReference type="SUPFAM" id="SSF55144">
    <property type="entry name" value="LigT-like"/>
    <property type="match status" value="1"/>
</dbReference>
<dbReference type="PROSITE" id="PS50084">
    <property type="entry name" value="KH_TYPE_1"/>
    <property type="match status" value="1"/>
</dbReference>
<dbReference type="PIRSF" id="PIRSF027019">
    <property type="entry name" value="Euk_LigT"/>
    <property type="match status" value="1"/>
</dbReference>
<dbReference type="VEuPathDB" id="VectorBase:BGLB005571"/>
<dbReference type="InterPro" id="IPR004088">
    <property type="entry name" value="KH_dom_type_1"/>
</dbReference>
<proteinExistence type="predicted"/>
<dbReference type="Proteomes" id="UP000076420">
    <property type="component" value="Unassembled WGS sequence"/>
</dbReference>
<dbReference type="InterPro" id="IPR036612">
    <property type="entry name" value="KH_dom_type_1_sf"/>
</dbReference>
<evidence type="ECO:0000313" key="3">
    <source>
        <dbReference type="EnsemblMetazoa" id="BGLB005571-PB"/>
    </source>
</evidence>
<dbReference type="GO" id="GO:0006355">
    <property type="term" value="P:regulation of DNA-templated transcription"/>
    <property type="evidence" value="ECO:0007669"/>
    <property type="project" value="TreeGrafter"/>
</dbReference>
<dbReference type="InterPro" id="IPR009097">
    <property type="entry name" value="Cyclic_Pdiesterase"/>
</dbReference>
<dbReference type="Pfam" id="PF00013">
    <property type="entry name" value="KH_1"/>
    <property type="match status" value="1"/>
</dbReference>
<organism evidence="3 4">
    <name type="scientific">Biomphalaria glabrata</name>
    <name type="common">Bloodfluke planorb</name>
    <name type="synonym">Freshwater snail</name>
    <dbReference type="NCBI Taxonomy" id="6526"/>
    <lineage>
        <taxon>Eukaryota</taxon>
        <taxon>Metazoa</taxon>
        <taxon>Spiralia</taxon>
        <taxon>Lophotrochozoa</taxon>
        <taxon>Mollusca</taxon>
        <taxon>Gastropoda</taxon>
        <taxon>Heterobranchia</taxon>
        <taxon>Euthyneura</taxon>
        <taxon>Panpulmonata</taxon>
        <taxon>Hygrophila</taxon>
        <taxon>Lymnaeoidea</taxon>
        <taxon>Planorbidae</taxon>
        <taxon>Biomphalaria</taxon>
    </lineage>
</organism>
<dbReference type="GO" id="GO:0003723">
    <property type="term" value="F:RNA binding"/>
    <property type="evidence" value="ECO:0007669"/>
    <property type="project" value="UniProtKB-UniRule"/>
</dbReference>
<dbReference type="AlphaFoldDB" id="A0A2C9JP18"/>
<name>A0A2C9JP18_BIOGL</name>
<dbReference type="RefSeq" id="XP_013075445.2">
    <property type="nucleotide sequence ID" value="XM_013219991.2"/>
</dbReference>
<dbReference type="InterPro" id="IPR004087">
    <property type="entry name" value="KH_dom"/>
</dbReference>
<dbReference type="GO" id="GO:0005634">
    <property type="term" value="C:nucleus"/>
    <property type="evidence" value="ECO:0007669"/>
    <property type="project" value="TreeGrafter"/>
</dbReference>
<keyword evidence="1" id="KW-0694">RNA-binding</keyword>
<evidence type="ECO:0000259" key="2">
    <source>
        <dbReference type="SMART" id="SM00322"/>
    </source>
</evidence>
<dbReference type="Pfam" id="PF10469">
    <property type="entry name" value="AKAP7_NLS"/>
    <property type="match status" value="1"/>
</dbReference>
<dbReference type="KEGG" id="bgt:106061788"/>
<dbReference type="Gene3D" id="3.30.1370.10">
    <property type="entry name" value="K Homology domain, type 1"/>
    <property type="match status" value="1"/>
</dbReference>
<dbReference type="EnsemblMetazoa" id="BGLB005571-RC">
    <property type="protein sequence ID" value="BGLB005571-PC"/>
    <property type="gene ID" value="BGLB005571"/>
</dbReference>
<feature type="domain" description="K Homology" evidence="2">
    <location>
        <begin position="61"/>
        <end position="130"/>
    </location>
</feature>
<evidence type="ECO:0000313" key="4">
    <source>
        <dbReference type="Proteomes" id="UP000076420"/>
    </source>
</evidence>
<sequence length="356" mass="40611">MDVLKPTILQIGNRLYRKNYLKESESYNPEDEQLYSEGPITDCLDRDELCDSSLEIVETKRGLSLSLEVPNFFYKFIIGKKGETKRRLETETHTQILIPKMGDTHETVVINGTDRKGVISAKTRIDVLVDSVRQRQPFTHFLSIPVCTEHICKRFEDFKAEVLEKFSGDRGFDASLFQNPKRLHLTLGTLVLLSDADIRRATNLLLDCDQEIIKPTLQDKSLTVQICGLEYMNDDPTEVDVLYAKVQKGEACKRLQTIVDYIAEKLCNSGLMKKEYDRVKLHVTVLNTLMRKDPTGIFDAARPGTKLRESFDASGILRTFKDFDFGPLFVDSIHLSQRHTTSKSGYYESASIIELP</sequence>
<dbReference type="SUPFAM" id="SSF54791">
    <property type="entry name" value="Eukaryotic type KH-domain (KH-domain type I)"/>
    <property type="match status" value="1"/>
</dbReference>
<dbReference type="PANTHER" id="PTHR13360:SF1">
    <property type="entry name" value="ACTIVATING SIGNAL COINTEGRATOR 1 COMPLEX SUBUNIT 1"/>
    <property type="match status" value="1"/>
</dbReference>
<dbReference type="EnsemblMetazoa" id="BGLB005571-RB">
    <property type="protein sequence ID" value="BGLB005571-PB"/>
    <property type="gene ID" value="BGLB005571"/>
</dbReference>
<dbReference type="SMART" id="SM00322">
    <property type="entry name" value="KH"/>
    <property type="match status" value="1"/>
</dbReference>
<accession>A0A2C9JP18</accession>
<dbReference type="GO" id="GO:0006307">
    <property type="term" value="P:DNA alkylation repair"/>
    <property type="evidence" value="ECO:0007669"/>
    <property type="project" value="InterPro"/>
</dbReference>
<gene>
    <name evidence="3" type="primary">106061788</name>
</gene>
<dbReference type="InterPro" id="IPR047538">
    <property type="entry name" value="KH-I_ASCC1"/>
</dbReference>
<dbReference type="InterPro" id="IPR009210">
    <property type="entry name" value="ASCC1"/>
</dbReference>
<dbReference type="InterPro" id="IPR019510">
    <property type="entry name" value="AKAP7-like_phosphoesterase"/>
</dbReference>
<dbReference type="CDD" id="cd22419">
    <property type="entry name" value="KH-I_ASCC1"/>
    <property type="match status" value="1"/>
</dbReference>
<evidence type="ECO:0000256" key="1">
    <source>
        <dbReference type="PROSITE-ProRule" id="PRU00117"/>
    </source>
</evidence>
<protein>
    <recommendedName>
        <fullName evidence="2">K Homology domain-containing protein</fullName>
    </recommendedName>
</protein>
<reference evidence="3" key="1">
    <citation type="submission" date="2020-05" db="UniProtKB">
        <authorList>
            <consortium name="EnsemblMetazoa"/>
        </authorList>
    </citation>
    <scope>IDENTIFICATION</scope>
    <source>
        <strain evidence="3">BB02</strain>
    </source>
</reference>
<dbReference type="STRING" id="6526.A0A2C9JP18"/>
<dbReference type="PANTHER" id="PTHR13360">
    <property type="entry name" value="ACTIVATING SIGNAL COINTEGRATOR 1 COMPLEX SUBUNIT 1"/>
    <property type="match status" value="1"/>
</dbReference>
<dbReference type="Gene3D" id="3.90.1140.10">
    <property type="entry name" value="Cyclic phosphodiesterase"/>
    <property type="match status" value="1"/>
</dbReference>